<evidence type="ECO:0000313" key="3">
    <source>
        <dbReference type="Proteomes" id="UP001264519"/>
    </source>
</evidence>
<evidence type="ECO:0000256" key="1">
    <source>
        <dbReference type="SAM" id="Phobius"/>
    </source>
</evidence>
<keyword evidence="1" id="KW-1133">Transmembrane helix</keyword>
<evidence type="ECO:0008006" key="4">
    <source>
        <dbReference type="Google" id="ProtNLM"/>
    </source>
</evidence>
<feature type="transmembrane region" description="Helical" evidence="1">
    <location>
        <begin position="6"/>
        <end position="27"/>
    </location>
</feature>
<sequence>MEDIAKIGEAVAIIAACWAIISGVGAWKREFIGKRKIELAEEVLASFFEVKDAIAFMRSPFSSGNEGKTRQRADNETKEESELLDRGYIVYERYNAKKETFVKFNTLKYRFMAAFGAETEAIFNDTSRTLNSIFVSAQMLATHYWQRQGRVQMADDEFRRHLDKMHEHEGVFWDRMNDDDEIRTQLQSIQERLDVITRPCFEEPMKSYSILTKQWWNKGQQVT</sequence>
<reference evidence="2 3" key="1">
    <citation type="submission" date="2023-04" db="EMBL/GenBank/DDBJ databases">
        <title>A long-awaited taxogenomic arrangement of the family Halomonadaceae.</title>
        <authorList>
            <person name="De La Haba R."/>
            <person name="Chuvochina M."/>
            <person name="Wittouck S."/>
            <person name="Arahal D.R."/>
            <person name="Sanchez-Porro C."/>
            <person name="Hugenholtz P."/>
            <person name="Ventosa A."/>
        </authorList>
    </citation>
    <scope>NUCLEOTIDE SEQUENCE [LARGE SCALE GENOMIC DNA]</scope>
    <source>
        <strain evidence="2 3">DSM 23530</strain>
    </source>
</reference>
<dbReference type="EMBL" id="JARWAK010000003">
    <property type="protein sequence ID" value="MDR5866216.1"/>
    <property type="molecule type" value="Genomic_DNA"/>
</dbReference>
<keyword evidence="1" id="KW-0812">Transmembrane</keyword>
<comment type="caution">
    <text evidence="2">The sequence shown here is derived from an EMBL/GenBank/DDBJ whole genome shotgun (WGS) entry which is preliminary data.</text>
</comment>
<organism evidence="2 3">
    <name type="scientific">Halomonas koreensis</name>
    <dbReference type="NCBI Taxonomy" id="245385"/>
    <lineage>
        <taxon>Bacteria</taxon>
        <taxon>Pseudomonadati</taxon>
        <taxon>Pseudomonadota</taxon>
        <taxon>Gammaproteobacteria</taxon>
        <taxon>Oceanospirillales</taxon>
        <taxon>Halomonadaceae</taxon>
        <taxon>Halomonas</taxon>
    </lineage>
</organism>
<evidence type="ECO:0000313" key="2">
    <source>
        <dbReference type="EMBL" id="MDR5866216.1"/>
    </source>
</evidence>
<dbReference type="Proteomes" id="UP001264519">
    <property type="component" value="Unassembled WGS sequence"/>
</dbReference>
<keyword evidence="3" id="KW-1185">Reference proteome</keyword>
<protein>
    <recommendedName>
        <fullName evidence="4">DUF4760 domain-containing protein</fullName>
    </recommendedName>
</protein>
<gene>
    <name evidence="2" type="ORF">QC818_05375</name>
</gene>
<name>A0ABU1FZV1_9GAMM</name>
<keyword evidence="1" id="KW-0472">Membrane</keyword>
<accession>A0ABU1FZV1</accession>
<dbReference type="RefSeq" id="WP_309651819.1">
    <property type="nucleotide sequence ID" value="NZ_JARWAK010000003.1"/>
</dbReference>
<proteinExistence type="predicted"/>